<dbReference type="Proteomes" id="UP000281813">
    <property type="component" value="Unassembled WGS sequence"/>
</dbReference>
<dbReference type="Gene3D" id="2.40.110.10">
    <property type="entry name" value="Butyryl-CoA Dehydrogenase, subunit A, domain 2"/>
    <property type="match status" value="1"/>
</dbReference>
<dbReference type="GO" id="GO:0050660">
    <property type="term" value="F:flavin adenine dinucleotide binding"/>
    <property type="evidence" value="ECO:0007669"/>
    <property type="project" value="InterPro"/>
</dbReference>
<comment type="catalytic activity">
    <reaction evidence="6">
        <text>a 2,3-saturated acyl-CoA + A = a 2,3-dehydroacyl-CoA + AH2</text>
        <dbReference type="Rhea" id="RHEA:48608"/>
        <dbReference type="ChEBI" id="CHEBI:13193"/>
        <dbReference type="ChEBI" id="CHEBI:17499"/>
        <dbReference type="ChEBI" id="CHEBI:60015"/>
        <dbReference type="ChEBI" id="CHEBI:65111"/>
    </reaction>
</comment>
<comment type="caution">
    <text evidence="12">The sequence shown here is derived from an EMBL/GenBank/DDBJ whole genome shotgun (WGS) entry which is preliminary data.</text>
</comment>
<dbReference type="InterPro" id="IPR013786">
    <property type="entry name" value="AcylCoA_DH/ox_N"/>
</dbReference>
<evidence type="ECO:0000313" key="13">
    <source>
        <dbReference type="Proteomes" id="UP000281813"/>
    </source>
</evidence>
<keyword evidence="5 8" id="KW-0560">Oxidoreductase</keyword>
<dbReference type="PANTHER" id="PTHR43884">
    <property type="entry name" value="ACYL-COA DEHYDROGENASE"/>
    <property type="match status" value="1"/>
</dbReference>
<dbReference type="InterPro" id="IPR009075">
    <property type="entry name" value="AcylCo_DH/oxidase_C"/>
</dbReference>
<dbReference type="InterPro" id="IPR006091">
    <property type="entry name" value="Acyl-CoA_Oxase/DH_mid-dom"/>
</dbReference>
<keyword evidence="3 8" id="KW-0285">Flavoprotein</keyword>
<sequence>MNFQLTEEQDMLRKMVRDFAKNDVEPTAAERDEEERFDRGIFDKMAELGLTGIPWPEEYGGIGADYVSYVIAVEELSRVCASTGVTLSAHLSLASWPIYKYGNEEQKKNFLYRLATGEALGAYALSEPGAGSDVASMKTVAVKDHDDYILNGNKVWITNGGVADLYLVFAKTNPDAKHKGVSAFIVEKGTEGFSFGKKEKKLGIRSSPTTELVFENCRVPKENMLGAEGDGFKIAMSTLDGGRNGIAAQAVGIAQGALDAAVEYAKGREQFGKPIATNQGISFKLADMATAIEASRLLTYQAAWLESNDLPYGKASAMSKLFAGDTAMQVTTEAVQVFGGYGYTKDYPVERYMRDAKITQIYEGTNEIQRLVIGRMLTK</sequence>
<evidence type="ECO:0000313" key="12">
    <source>
        <dbReference type="EMBL" id="RKQ15393.1"/>
    </source>
</evidence>
<gene>
    <name evidence="12" type="ORF">D8M05_10365</name>
</gene>
<comment type="similarity">
    <text evidence="2 8">Belongs to the acyl-CoA dehydrogenase family.</text>
</comment>
<evidence type="ECO:0000256" key="7">
    <source>
        <dbReference type="ARBA" id="ARBA00067585"/>
    </source>
</evidence>
<dbReference type="Pfam" id="PF02771">
    <property type="entry name" value="Acyl-CoA_dh_N"/>
    <property type="match status" value="1"/>
</dbReference>
<feature type="domain" description="Acyl-CoA oxidase/dehydrogenase middle" evidence="10">
    <location>
        <begin position="122"/>
        <end position="217"/>
    </location>
</feature>
<dbReference type="OrthoDB" id="9802447at2"/>
<dbReference type="InterPro" id="IPR009100">
    <property type="entry name" value="AcylCoA_DH/oxidase_NM_dom_sf"/>
</dbReference>
<dbReference type="Gene3D" id="1.20.140.10">
    <property type="entry name" value="Butyryl-CoA Dehydrogenase, subunit A, domain 3"/>
    <property type="match status" value="1"/>
</dbReference>
<dbReference type="InterPro" id="IPR046373">
    <property type="entry name" value="Acyl-CoA_Oxase/DH_mid-dom_sf"/>
</dbReference>
<name>A0A494YYT6_9BACI</name>
<dbReference type="InterPro" id="IPR006089">
    <property type="entry name" value="Acyl-CoA_DH_CS"/>
</dbReference>
<dbReference type="PANTHER" id="PTHR43884:SF41">
    <property type="entry name" value="ACYL-COA DEHYDROGENASE"/>
    <property type="match status" value="1"/>
</dbReference>
<feature type="domain" description="Acyl-CoA dehydrogenase/oxidase N-terminal" evidence="11">
    <location>
        <begin position="6"/>
        <end position="118"/>
    </location>
</feature>
<dbReference type="PROSITE" id="PS00073">
    <property type="entry name" value="ACYL_COA_DH_2"/>
    <property type="match status" value="1"/>
</dbReference>
<dbReference type="PROSITE" id="PS00072">
    <property type="entry name" value="ACYL_COA_DH_1"/>
    <property type="match status" value="1"/>
</dbReference>
<dbReference type="GO" id="GO:0003995">
    <property type="term" value="F:acyl-CoA dehydrogenase activity"/>
    <property type="evidence" value="ECO:0007669"/>
    <property type="project" value="InterPro"/>
</dbReference>
<feature type="domain" description="Acyl-CoA dehydrogenase/oxidase C-terminal" evidence="9">
    <location>
        <begin position="229"/>
        <end position="377"/>
    </location>
</feature>
<protein>
    <recommendedName>
        <fullName evidence="7">Acyl-CoA dehydrogenase</fullName>
    </recommendedName>
</protein>
<evidence type="ECO:0000259" key="11">
    <source>
        <dbReference type="Pfam" id="PF02771"/>
    </source>
</evidence>
<dbReference type="PIRSF" id="PIRSF016578">
    <property type="entry name" value="HsaA"/>
    <property type="match status" value="1"/>
</dbReference>
<keyword evidence="4 8" id="KW-0274">FAD</keyword>
<dbReference type="FunFam" id="1.20.140.10:FF:000004">
    <property type="entry name" value="Acyl-CoA dehydrogenase FadE25"/>
    <property type="match status" value="1"/>
</dbReference>
<keyword evidence="13" id="KW-1185">Reference proteome</keyword>
<dbReference type="Gene3D" id="1.10.540.10">
    <property type="entry name" value="Acyl-CoA dehydrogenase/oxidase, N-terminal domain"/>
    <property type="match status" value="1"/>
</dbReference>
<dbReference type="RefSeq" id="WP_121131505.1">
    <property type="nucleotide sequence ID" value="NZ_JBHUFK010000065.1"/>
</dbReference>
<evidence type="ECO:0000256" key="3">
    <source>
        <dbReference type="ARBA" id="ARBA00022630"/>
    </source>
</evidence>
<accession>A0A494YYT6</accession>
<organism evidence="12 13">
    <name type="scientific">Oceanobacillus bengalensis</name>
    <dbReference type="NCBI Taxonomy" id="1435466"/>
    <lineage>
        <taxon>Bacteria</taxon>
        <taxon>Bacillati</taxon>
        <taxon>Bacillota</taxon>
        <taxon>Bacilli</taxon>
        <taxon>Bacillales</taxon>
        <taxon>Bacillaceae</taxon>
        <taxon>Oceanobacillus</taxon>
    </lineage>
</organism>
<dbReference type="SUPFAM" id="SSF47203">
    <property type="entry name" value="Acyl-CoA dehydrogenase C-terminal domain-like"/>
    <property type="match status" value="1"/>
</dbReference>
<dbReference type="FunFam" id="2.40.110.10:FF:000001">
    <property type="entry name" value="Acyl-CoA dehydrogenase, mitochondrial"/>
    <property type="match status" value="1"/>
</dbReference>
<dbReference type="EMBL" id="RBZO01000014">
    <property type="protein sequence ID" value="RKQ15393.1"/>
    <property type="molecule type" value="Genomic_DNA"/>
</dbReference>
<comment type="cofactor">
    <cofactor evidence="1 8">
        <name>FAD</name>
        <dbReference type="ChEBI" id="CHEBI:57692"/>
    </cofactor>
</comment>
<evidence type="ECO:0000256" key="6">
    <source>
        <dbReference type="ARBA" id="ARBA00052546"/>
    </source>
</evidence>
<evidence type="ECO:0000259" key="9">
    <source>
        <dbReference type="Pfam" id="PF00441"/>
    </source>
</evidence>
<proteinExistence type="inferred from homology"/>
<dbReference type="AlphaFoldDB" id="A0A494YYT6"/>
<reference evidence="12 13" key="1">
    <citation type="journal article" date="2015" name="Antonie Van Leeuwenhoek">
        <title>Oceanobacillus bengalensis sp. nov., a bacterium isolated from seawater of the Bay of Bengal.</title>
        <authorList>
            <person name="Yongchang O."/>
            <person name="Xiang W."/>
            <person name="Wang G."/>
        </authorList>
    </citation>
    <scope>NUCLEOTIDE SEQUENCE [LARGE SCALE GENOMIC DNA]</scope>
    <source>
        <strain evidence="12 13">MCCC 1K00260</strain>
    </source>
</reference>
<dbReference type="FunFam" id="1.10.540.10:FF:000002">
    <property type="entry name" value="Acyl-CoA dehydrogenase FadE19"/>
    <property type="match status" value="1"/>
</dbReference>
<evidence type="ECO:0000259" key="10">
    <source>
        <dbReference type="Pfam" id="PF02770"/>
    </source>
</evidence>
<evidence type="ECO:0000256" key="1">
    <source>
        <dbReference type="ARBA" id="ARBA00001974"/>
    </source>
</evidence>
<dbReference type="InterPro" id="IPR037069">
    <property type="entry name" value="AcylCoA_DH/ox_N_sf"/>
</dbReference>
<dbReference type="Pfam" id="PF00441">
    <property type="entry name" value="Acyl-CoA_dh_1"/>
    <property type="match status" value="1"/>
</dbReference>
<evidence type="ECO:0000256" key="4">
    <source>
        <dbReference type="ARBA" id="ARBA00022827"/>
    </source>
</evidence>
<evidence type="ECO:0000256" key="5">
    <source>
        <dbReference type="ARBA" id="ARBA00023002"/>
    </source>
</evidence>
<dbReference type="CDD" id="cd01158">
    <property type="entry name" value="SCAD_SBCAD"/>
    <property type="match status" value="1"/>
</dbReference>
<evidence type="ECO:0000256" key="8">
    <source>
        <dbReference type="RuleBase" id="RU362125"/>
    </source>
</evidence>
<dbReference type="InterPro" id="IPR036250">
    <property type="entry name" value="AcylCo_DH-like_C"/>
</dbReference>
<dbReference type="Pfam" id="PF02770">
    <property type="entry name" value="Acyl-CoA_dh_M"/>
    <property type="match status" value="1"/>
</dbReference>
<dbReference type="SUPFAM" id="SSF56645">
    <property type="entry name" value="Acyl-CoA dehydrogenase NM domain-like"/>
    <property type="match status" value="1"/>
</dbReference>
<evidence type="ECO:0000256" key="2">
    <source>
        <dbReference type="ARBA" id="ARBA00009347"/>
    </source>
</evidence>